<dbReference type="PATRIC" id="fig|129137.4.peg.6418"/>
<comment type="caution">
    <text evidence="1">The sequence shown here is derived from an EMBL/GenBank/DDBJ whole genome shotgun (WGS) entry which is preliminary data.</text>
</comment>
<dbReference type="Pfam" id="PF16459">
    <property type="entry name" value="Phage_TAC_13"/>
    <property type="match status" value="1"/>
</dbReference>
<dbReference type="Proteomes" id="UP000050490">
    <property type="component" value="Unassembled WGS sequence"/>
</dbReference>
<evidence type="ECO:0000313" key="2">
    <source>
        <dbReference type="Proteomes" id="UP000050490"/>
    </source>
</evidence>
<gene>
    <name evidence="1" type="ORF">ALO70_04451</name>
</gene>
<dbReference type="AlphaFoldDB" id="A0A0P9T6K2"/>
<proteinExistence type="predicted"/>
<evidence type="ECO:0008006" key="3">
    <source>
        <dbReference type="Google" id="ProtNLM"/>
    </source>
</evidence>
<name>A0A0P9T6K2_PSEA0</name>
<dbReference type="InterPro" id="IPR024410">
    <property type="entry name" value="Phage_TAC_12"/>
</dbReference>
<accession>A0A0P9T6K2</accession>
<organism evidence="1 2">
    <name type="scientific">Pseudomonas amygdali pv. eriobotryae</name>
    <dbReference type="NCBI Taxonomy" id="129137"/>
    <lineage>
        <taxon>Bacteria</taxon>
        <taxon>Pseudomonadati</taxon>
        <taxon>Pseudomonadota</taxon>
        <taxon>Gammaproteobacteria</taxon>
        <taxon>Pseudomonadales</taxon>
        <taxon>Pseudomonadaceae</taxon>
        <taxon>Pseudomonas</taxon>
        <taxon>Pseudomonas amygdali</taxon>
    </lineage>
</organism>
<protein>
    <recommendedName>
        <fullName evidence="3">Phage tail protein</fullName>
    </recommendedName>
</protein>
<sequence length="122" mass="12974">MDHEGGRVMELNIANLKKSKAFTARPIAKTIEWGDKKLTCFVRPLSYHTAVGDIATHRGADPLACRIAASICDANGKAVFTVADITGEADPEKGALDPDLTNLLLIAIGEVQNLGKTKASKT</sequence>
<reference evidence="1 2" key="1">
    <citation type="submission" date="2015-09" db="EMBL/GenBank/DDBJ databases">
        <title>Genome announcement of multiple Pseudomonas syringae strains.</title>
        <authorList>
            <person name="Thakur S."/>
            <person name="Wang P.W."/>
            <person name="Gong Y."/>
            <person name="Weir B.S."/>
            <person name="Guttman D.S."/>
        </authorList>
    </citation>
    <scope>NUCLEOTIDE SEQUENCE [LARGE SCALE GENOMIC DNA]</scope>
    <source>
        <strain evidence="1 2">ICMP4455</strain>
    </source>
</reference>
<dbReference type="EMBL" id="LJQI01000094">
    <property type="protein sequence ID" value="KPX36051.1"/>
    <property type="molecule type" value="Genomic_DNA"/>
</dbReference>
<evidence type="ECO:0000313" key="1">
    <source>
        <dbReference type="EMBL" id="KPX36051.1"/>
    </source>
</evidence>